<dbReference type="EMBL" id="CP038637">
    <property type="protein sequence ID" value="QBY56070.1"/>
    <property type="molecule type" value="Genomic_DNA"/>
</dbReference>
<evidence type="ECO:0000313" key="3">
    <source>
        <dbReference type="EMBL" id="QBY56070.1"/>
    </source>
</evidence>
<dbReference type="PROSITE" id="PS50076">
    <property type="entry name" value="DNAJ_2"/>
    <property type="match status" value="1"/>
</dbReference>
<accession>A0A4P7LIU1</accession>
<gene>
    <name evidence="3" type="ORF">E0W60_34010</name>
</gene>
<dbReference type="GO" id="GO:0030544">
    <property type="term" value="F:Hsp70 protein binding"/>
    <property type="evidence" value="ECO:0007669"/>
    <property type="project" value="TreeGrafter"/>
</dbReference>
<proteinExistence type="predicted"/>
<dbReference type="RefSeq" id="WP_135707238.1">
    <property type="nucleotide sequence ID" value="NZ_CP038637.1"/>
</dbReference>
<feature type="compositionally biased region" description="Basic and acidic residues" evidence="1">
    <location>
        <begin position="96"/>
        <end position="145"/>
    </location>
</feature>
<feature type="compositionally biased region" description="Low complexity" evidence="1">
    <location>
        <begin position="146"/>
        <end position="157"/>
    </location>
</feature>
<organism evidence="3 4">
    <name type="scientific">Cupriavidus oxalaticus</name>
    <dbReference type="NCBI Taxonomy" id="96344"/>
    <lineage>
        <taxon>Bacteria</taxon>
        <taxon>Pseudomonadati</taxon>
        <taxon>Pseudomonadota</taxon>
        <taxon>Betaproteobacteria</taxon>
        <taxon>Burkholderiales</taxon>
        <taxon>Burkholderiaceae</taxon>
        <taxon>Cupriavidus</taxon>
    </lineage>
</organism>
<dbReference type="SUPFAM" id="SSF46565">
    <property type="entry name" value="Chaperone J-domain"/>
    <property type="match status" value="1"/>
</dbReference>
<dbReference type="SMART" id="SM00271">
    <property type="entry name" value="DnaJ"/>
    <property type="match status" value="1"/>
</dbReference>
<name>A0A4P7LIU1_9BURK</name>
<protein>
    <submittedName>
        <fullName evidence="3">J domain-containing protein</fullName>
    </submittedName>
</protein>
<dbReference type="InterPro" id="IPR001623">
    <property type="entry name" value="DnaJ_domain"/>
</dbReference>
<evidence type="ECO:0000313" key="4">
    <source>
        <dbReference type="Proteomes" id="UP000295294"/>
    </source>
</evidence>
<keyword evidence="3" id="KW-0614">Plasmid</keyword>
<dbReference type="OrthoDB" id="8960697at2"/>
<geneLocation type="plasmid" evidence="3">
    <name>unnamed2</name>
</geneLocation>
<dbReference type="Gene3D" id="1.10.287.110">
    <property type="entry name" value="DnaJ domain"/>
    <property type="match status" value="1"/>
</dbReference>
<dbReference type="InterPro" id="IPR051100">
    <property type="entry name" value="DnaJ_subfamily_B/C"/>
</dbReference>
<dbReference type="Pfam" id="PF00226">
    <property type="entry name" value="DnaJ"/>
    <property type="match status" value="1"/>
</dbReference>
<feature type="region of interest" description="Disordered" evidence="1">
    <location>
        <begin position="69"/>
        <end position="169"/>
    </location>
</feature>
<evidence type="ECO:0000259" key="2">
    <source>
        <dbReference type="PROSITE" id="PS50076"/>
    </source>
</evidence>
<sequence length="415" mass="45195">MHTHYDNLKVARNAPLAVIKAAYRALSQQYHPDKSTHPDADRIMKDLNAAFAVLGNEVARAEYDRKLAAEEASMRHHSSAKSQQPPRPAPQQEQEAEARHAREEAARKRREETATRMQEDAERERRREEAAARMREESERERREAAAAGMRAAPAYEPRYNPKPKEESQGISGSVSACLIGISLLIAICFMPSSKRNAYDPVGASGSQPVTIPPTLLAQATEVANAPSQGEDRLGVAGANTVNSPVAYDSAENTRPFQITGSVISASEPEHRLDVAGKALEEQLACRRPPNPGDIIRGMLKAGLLKYVDGYDGIPVFEPSGPLTVFGRRVTYLAGWQFEANGKVADPFSRGPGTSPPLFLAVSFRESPEAIPYKAYAPRGADGMLINRFFSSIDQGILATSVTGRTGSTIHCYGD</sequence>
<dbReference type="GO" id="GO:0071218">
    <property type="term" value="P:cellular response to misfolded protein"/>
    <property type="evidence" value="ECO:0007669"/>
    <property type="project" value="TreeGrafter"/>
</dbReference>
<dbReference type="Proteomes" id="UP000295294">
    <property type="component" value="Plasmid unnamed2"/>
</dbReference>
<dbReference type="CDD" id="cd06257">
    <property type="entry name" value="DnaJ"/>
    <property type="match status" value="1"/>
</dbReference>
<dbReference type="PANTHER" id="PTHR43908">
    <property type="entry name" value="AT29763P-RELATED"/>
    <property type="match status" value="1"/>
</dbReference>
<dbReference type="PANTHER" id="PTHR43908:SF6">
    <property type="entry name" value="J DOMAIN-CONTAINING PROTEIN DDB_G0295729"/>
    <property type="match status" value="1"/>
</dbReference>
<reference evidence="3 4" key="1">
    <citation type="submission" date="2019-03" db="EMBL/GenBank/DDBJ databases">
        <title>Efficiently degradation of phenoxyalkanoic acid herbicides by Cupriavidus oxalaticus strain X32.</title>
        <authorList>
            <person name="Sheng X."/>
        </authorList>
    </citation>
    <scope>NUCLEOTIDE SEQUENCE [LARGE SCALE GENOMIC DNA]</scope>
    <source>
        <strain evidence="3 4">X32</strain>
        <plasmid evidence="3 4">unnamed2</plasmid>
    </source>
</reference>
<feature type="domain" description="J" evidence="2">
    <location>
        <begin position="3"/>
        <end position="67"/>
    </location>
</feature>
<dbReference type="KEGG" id="cox:E0W60_34010"/>
<evidence type="ECO:0000256" key="1">
    <source>
        <dbReference type="SAM" id="MobiDB-lite"/>
    </source>
</evidence>
<dbReference type="InterPro" id="IPR036869">
    <property type="entry name" value="J_dom_sf"/>
</dbReference>
<dbReference type="PRINTS" id="PR00625">
    <property type="entry name" value="JDOMAIN"/>
</dbReference>
<dbReference type="AlphaFoldDB" id="A0A4P7LIU1"/>